<dbReference type="Proteomes" id="UP000001245">
    <property type="component" value="Segment"/>
</dbReference>
<dbReference type="EMBL" id="AY576796">
    <property type="protein sequence ID" value="AAT36787.1"/>
    <property type="molecule type" value="Genomic_DNA"/>
</dbReference>
<sequence>MTTREGENVDSQETEGQDRFVGYGPAAEYLGLKRNTLSSYVARGIGPEAEPEREADGQYNLPVFTRAALDAWKESRPGQGARTDLASVTG</sequence>
<organism evidence="1 2">
    <name type="scientific">Actinoplanes phage phiAsp2</name>
    <dbReference type="NCBI Taxonomy" id="279303"/>
    <lineage>
        <taxon>Viruses</taxon>
        <taxon>Duplodnaviria</taxon>
        <taxon>Heunggongvirae</taxon>
        <taxon>Uroviricota</taxon>
        <taxon>Caudoviricetes</taxon>
        <taxon>Aspduovirus</taxon>
        <taxon>Aspduovirus Asp2</taxon>
    </lineage>
</organism>
<reference evidence="1 2" key="1">
    <citation type="journal article" date="2004" name="Virus Genes">
        <title>The genome of phiAsp2, an actinoplanes infecting phage.</title>
        <authorList>
            <person name="Jarling M."/>
            <person name="Bartkowiak K."/>
            <person name="Pape H."/>
            <person name="Meinhardt F."/>
        </authorList>
    </citation>
    <scope>NUCLEOTIDE SEQUENCE</scope>
</reference>
<evidence type="ECO:0000313" key="1">
    <source>
        <dbReference type="EMBL" id="AAT36787.1"/>
    </source>
</evidence>
<evidence type="ECO:0000313" key="2">
    <source>
        <dbReference type="Proteomes" id="UP000001245"/>
    </source>
</evidence>
<accession>Q6J7Z2</accession>
<proteinExistence type="predicted"/>
<dbReference type="KEGG" id="vg:2846188"/>
<name>Q6J7Z2_9CAUD</name>
<gene>
    <name evidence="1" type="primary">pas39</name>
</gene>
<dbReference type="RefSeq" id="YP_024825.1">
    <property type="nucleotide sequence ID" value="NC_005885.1"/>
</dbReference>
<dbReference type="OrthoDB" id="23883at10239"/>
<protein>
    <submittedName>
        <fullName evidence="1">Pas39</fullName>
    </submittedName>
</protein>
<keyword evidence="2" id="KW-1185">Reference proteome</keyword>
<dbReference type="GeneID" id="2846188"/>